<feature type="region of interest" description="Disordered" evidence="1">
    <location>
        <begin position="452"/>
        <end position="518"/>
    </location>
</feature>
<proteinExistence type="predicted"/>
<name>A0A0D2D2N5_9EURO</name>
<protein>
    <submittedName>
        <fullName evidence="2">Uncharacterized protein</fullName>
    </submittedName>
</protein>
<dbReference type="HOGENOM" id="CLU_027514_1_0_1"/>
<evidence type="ECO:0000313" key="2">
    <source>
        <dbReference type="EMBL" id="KIW36480.1"/>
    </source>
</evidence>
<dbReference type="GeneID" id="27363369"/>
<evidence type="ECO:0000256" key="1">
    <source>
        <dbReference type="SAM" id="MobiDB-lite"/>
    </source>
</evidence>
<keyword evidence="3" id="KW-1185">Reference proteome</keyword>
<sequence length="546" mass="61833">MFQQHPLDVNVKLLRRFYEPLTLLRVMDPTRGAQRPDLTLDRGLDEQSKFWRNFLDQLAFLCDFEKGGDTVTAVAVQRTVEYPIFSLASNSKSRTKAGAHLRWILASLGQLHTTEKTAPQVEDEMTNRCIEFSHRRIKVYSAWLVRAIRNATRTIGDVGNAEDAFILREFQQLENLESTPHQLCSHAHALRRSRFLEILTIRHVAHSHRGVWSDIRHYLGRLGSWSKAVRILILGAATFPQRIENAQVEIIGTNGPADLPNKHHLTDLNGVVKRMVPIDQTAMVAQLNQALLEANAVAQVEDRFREEYAHIKPRPHAELLVLEYFHRNGLDFATDDRYIGCSKPSCYCCHIYMQCHPGRFAPRPCHGNLWIHWAPPYPLPLADRGAPRNAVRPQGHHTFKMLQEMLISIRRDLQEQILSRRPKRARLPDSTTGMSSVVLDVDALLASAQNIGQSQDGHDYDGTNDLSGPASVPNDFGSETTGDGALHEDISKTEHDLNDKQEKKKSHDMQHIEPEALSEGDDAGILLFWGRETLVSSETGSDIEHR</sequence>
<dbReference type="Pfam" id="PF14441">
    <property type="entry name" value="OTT_1508_deam"/>
    <property type="match status" value="1"/>
</dbReference>
<organism evidence="2 3">
    <name type="scientific">Exophiala oligosperma</name>
    <dbReference type="NCBI Taxonomy" id="215243"/>
    <lineage>
        <taxon>Eukaryota</taxon>
        <taxon>Fungi</taxon>
        <taxon>Dikarya</taxon>
        <taxon>Ascomycota</taxon>
        <taxon>Pezizomycotina</taxon>
        <taxon>Eurotiomycetes</taxon>
        <taxon>Chaetothyriomycetidae</taxon>
        <taxon>Chaetothyriales</taxon>
        <taxon>Herpotrichiellaceae</taxon>
        <taxon>Exophiala</taxon>
    </lineage>
</organism>
<dbReference type="STRING" id="215243.A0A0D2D2N5"/>
<dbReference type="AlphaFoldDB" id="A0A0D2D2N5"/>
<gene>
    <name evidence="2" type="ORF">PV06_11295</name>
</gene>
<dbReference type="OrthoDB" id="4851849at2759"/>
<dbReference type="PANTHER" id="PTHR42037:SF1">
    <property type="match status" value="1"/>
</dbReference>
<dbReference type="EMBL" id="KN847356">
    <property type="protein sequence ID" value="KIW36480.1"/>
    <property type="molecule type" value="Genomic_DNA"/>
</dbReference>
<dbReference type="PANTHER" id="PTHR42037">
    <property type="match status" value="1"/>
</dbReference>
<dbReference type="InterPro" id="IPR027796">
    <property type="entry name" value="OTT_1508_deam-like"/>
</dbReference>
<dbReference type="VEuPathDB" id="FungiDB:PV06_11295"/>
<dbReference type="Proteomes" id="UP000053342">
    <property type="component" value="Unassembled WGS sequence"/>
</dbReference>
<feature type="compositionally biased region" description="Basic and acidic residues" evidence="1">
    <location>
        <begin position="485"/>
        <end position="514"/>
    </location>
</feature>
<reference evidence="2 3" key="1">
    <citation type="submission" date="2015-01" db="EMBL/GenBank/DDBJ databases">
        <title>The Genome Sequence of Exophiala oligosperma CBS72588.</title>
        <authorList>
            <consortium name="The Broad Institute Genomics Platform"/>
            <person name="Cuomo C."/>
            <person name="de Hoog S."/>
            <person name="Gorbushina A."/>
            <person name="Stielow B."/>
            <person name="Teixiera M."/>
            <person name="Abouelleil A."/>
            <person name="Chapman S.B."/>
            <person name="Priest M."/>
            <person name="Young S.K."/>
            <person name="Wortman J."/>
            <person name="Nusbaum C."/>
            <person name="Birren B."/>
        </authorList>
    </citation>
    <scope>NUCLEOTIDE SEQUENCE [LARGE SCALE GENOMIC DNA]</scope>
    <source>
        <strain evidence="2 3">CBS 72588</strain>
    </source>
</reference>
<dbReference type="RefSeq" id="XP_016256696.1">
    <property type="nucleotide sequence ID" value="XM_016412942.1"/>
</dbReference>
<accession>A0A0D2D2N5</accession>
<evidence type="ECO:0000313" key="3">
    <source>
        <dbReference type="Proteomes" id="UP000053342"/>
    </source>
</evidence>